<gene>
    <name evidence="2" type="ORF">D9C73_004603</name>
</gene>
<feature type="compositionally biased region" description="Basic and acidic residues" evidence="1">
    <location>
        <begin position="88"/>
        <end position="103"/>
    </location>
</feature>
<dbReference type="AlphaFoldDB" id="A0A4U5U856"/>
<evidence type="ECO:0000313" key="3">
    <source>
        <dbReference type="Proteomes" id="UP000298787"/>
    </source>
</evidence>
<accession>A0A4U5U856</accession>
<reference evidence="2 3" key="1">
    <citation type="submission" date="2019-01" db="EMBL/GenBank/DDBJ databases">
        <title>Genome Assembly of Collichthys lucidus.</title>
        <authorList>
            <person name="Cai M."/>
            <person name="Xiao S."/>
        </authorList>
    </citation>
    <scope>NUCLEOTIDE SEQUENCE [LARGE SCALE GENOMIC DNA]</scope>
    <source>
        <strain evidence="2">JT15FE1705JMU</strain>
        <tissue evidence="2">Muscle</tissue>
    </source>
</reference>
<protein>
    <submittedName>
        <fullName evidence="2">Uncharacterized protein</fullName>
    </submittedName>
</protein>
<sequence length="112" mass="12088">MKITPYEAAGDGPHLSPPADFLGADSSRCVNITSSSCICDLSLLDTRALSSLSVAFIISEVGVVEVSPAELKKPTRHFEENELLELSPAKRDRHRSEVSRGDEQLSTSGVLF</sequence>
<dbReference type="EMBL" id="CM014081">
    <property type="protein sequence ID" value="TKS70534.1"/>
    <property type="molecule type" value="Genomic_DNA"/>
</dbReference>
<evidence type="ECO:0000313" key="2">
    <source>
        <dbReference type="EMBL" id="TKS70534.1"/>
    </source>
</evidence>
<evidence type="ECO:0000256" key="1">
    <source>
        <dbReference type="SAM" id="MobiDB-lite"/>
    </source>
</evidence>
<name>A0A4U5U856_COLLU</name>
<dbReference type="Proteomes" id="UP000298787">
    <property type="component" value="Chromosome 4"/>
</dbReference>
<keyword evidence="3" id="KW-1185">Reference proteome</keyword>
<proteinExistence type="predicted"/>
<organism evidence="2 3">
    <name type="scientific">Collichthys lucidus</name>
    <name type="common">Big head croaker</name>
    <name type="synonym">Sciaena lucida</name>
    <dbReference type="NCBI Taxonomy" id="240159"/>
    <lineage>
        <taxon>Eukaryota</taxon>
        <taxon>Metazoa</taxon>
        <taxon>Chordata</taxon>
        <taxon>Craniata</taxon>
        <taxon>Vertebrata</taxon>
        <taxon>Euteleostomi</taxon>
        <taxon>Actinopterygii</taxon>
        <taxon>Neopterygii</taxon>
        <taxon>Teleostei</taxon>
        <taxon>Neoteleostei</taxon>
        <taxon>Acanthomorphata</taxon>
        <taxon>Eupercaria</taxon>
        <taxon>Sciaenidae</taxon>
        <taxon>Collichthys</taxon>
    </lineage>
</organism>
<feature type="region of interest" description="Disordered" evidence="1">
    <location>
        <begin position="82"/>
        <end position="112"/>
    </location>
</feature>